<dbReference type="EMBL" id="JALLBG020000035">
    <property type="protein sequence ID" value="KAL3770820.1"/>
    <property type="molecule type" value="Genomic_DNA"/>
</dbReference>
<dbReference type="AlphaFoldDB" id="A0ABD3NDJ8"/>
<organism evidence="2 3">
    <name type="scientific">Discostella pseudostelligera</name>
    <dbReference type="NCBI Taxonomy" id="259834"/>
    <lineage>
        <taxon>Eukaryota</taxon>
        <taxon>Sar</taxon>
        <taxon>Stramenopiles</taxon>
        <taxon>Ochrophyta</taxon>
        <taxon>Bacillariophyta</taxon>
        <taxon>Coscinodiscophyceae</taxon>
        <taxon>Thalassiosirophycidae</taxon>
        <taxon>Stephanodiscales</taxon>
        <taxon>Stephanodiscaceae</taxon>
        <taxon>Discostella</taxon>
    </lineage>
</organism>
<evidence type="ECO:0000313" key="2">
    <source>
        <dbReference type="EMBL" id="KAL3770820.1"/>
    </source>
</evidence>
<feature type="compositionally biased region" description="Basic and acidic residues" evidence="1">
    <location>
        <begin position="16"/>
        <end position="25"/>
    </location>
</feature>
<feature type="region of interest" description="Disordered" evidence="1">
    <location>
        <begin position="1"/>
        <end position="43"/>
    </location>
</feature>
<gene>
    <name evidence="2" type="ORF">ACHAWU_006379</name>
</gene>
<name>A0ABD3NDJ8_9STRA</name>
<evidence type="ECO:0000256" key="1">
    <source>
        <dbReference type="SAM" id="MobiDB-lite"/>
    </source>
</evidence>
<evidence type="ECO:0000313" key="3">
    <source>
        <dbReference type="Proteomes" id="UP001530293"/>
    </source>
</evidence>
<sequence>MAMEHSIMTDNPTADNHNDDDHPPVDDEPNWEEIVQHDPSRSEVSAFLSARRRRDEANERFATGLDILHDSVQQSMDGLVEIVNTLLNDRATKLYEYEVNLKNDYVHNEKTRANMQAKLEESARAAQGMFANLLMRVAKPGDTMGGGMVSMSGTVRNSENSCNDVNGMNMNNYDTNIDGGDEEPDWNAIMMHEPARSEVPTFLDARSRREAACSRFESAIEEFQTSVGDYAQEVTQAVADVYNSRTTRLDEYEQILKHDYVANDEMRTKMRSEIEESATAAHDMFEELMKRVMQPQLQRSLATGSFTQAVTLGGSP</sequence>
<proteinExistence type="predicted"/>
<protein>
    <submittedName>
        <fullName evidence="2">Uncharacterized protein</fullName>
    </submittedName>
</protein>
<dbReference type="Proteomes" id="UP001530293">
    <property type="component" value="Unassembled WGS sequence"/>
</dbReference>
<reference evidence="2 3" key="1">
    <citation type="submission" date="2024-10" db="EMBL/GenBank/DDBJ databases">
        <title>Updated reference genomes for cyclostephanoid diatoms.</title>
        <authorList>
            <person name="Roberts W.R."/>
            <person name="Alverson A.J."/>
        </authorList>
    </citation>
    <scope>NUCLEOTIDE SEQUENCE [LARGE SCALE GENOMIC DNA]</scope>
    <source>
        <strain evidence="2 3">AJA232-27</strain>
    </source>
</reference>
<keyword evidence="3" id="KW-1185">Reference proteome</keyword>
<comment type="caution">
    <text evidence="2">The sequence shown here is derived from an EMBL/GenBank/DDBJ whole genome shotgun (WGS) entry which is preliminary data.</text>
</comment>
<accession>A0ABD3NDJ8</accession>